<evidence type="ECO:0000256" key="1">
    <source>
        <dbReference type="ARBA" id="ARBA00022679"/>
    </source>
</evidence>
<dbReference type="InterPro" id="IPR025877">
    <property type="entry name" value="MobA-like_NTP_Trfase"/>
</dbReference>
<proteinExistence type="predicted"/>
<dbReference type="SUPFAM" id="SSF53448">
    <property type="entry name" value="Nucleotide-diphospho-sugar transferases"/>
    <property type="match status" value="1"/>
</dbReference>
<dbReference type="InterPro" id="IPR050065">
    <property type="entry name" value="GlmU-like"/>
</dbReference>
<dbReference type="STRING" id="1393034.HMPREF3192_00427"/>
<dbReference type="PANTHER" id="PTHR43584">
    <property type="entry name" value="NUCLEOTIDYL TRANSFERASE"/>
    <property type="match status" value="1"/>
</dbReference>
<protein>
    <submittedName>
        <fullName evidence="4">Choline/ethanolamine kinase</fullName>
    </submittedName>
</protein>
<dbReference type="PATRIC" id="fig|1393034.3.peg.411"/>
<dbReference type="AlphaFoldDB" id="A0A133XVU8"/>
<dbReference type="PANTHER" id="PTHR43584:SF5">
    <property type="entry name" value="PROTEIN LICC"/>
    <property type="match status" value="1"/>
</dbReference>
<dbReference type="Gene3D" id="3.30.200.20">
    <property type="entry name" value="Phosphorylase Kinase, domain 1"/>
    <property type="match status" value="1"/>
</dbReference>
<dbReference type="Gene3D" id="3.90.550.10">
    <property type="entry name" value="Spore Coat Polysaccharide Biosynthesis Protein SpsA, Chain A"/>
    <property type="match status" value="1"/>
</dbReference>
<dbReference type="Pfam" id="PF01633">
    <property type="entry name" value="Choline_kinase"/>
    <property type="match status" value="1"/>
</dbReference>
<dbReference type="CDD" id="cd02523">
    <property type="entry name" value="PC_cytidylyltransferase"/>
    <property type="match status" value="1"/>
</dbReference>
<comment type="caution">
    <text evidence="4">The sequence shown here is derived from an EMBL/GenBank/DDBJ whole genome shotgun (WGS) entry which is preliminary data.</text>
</comment>
<dbReference type="OrthoDB" id="179763at2"/>
<keyword evidence="5" id="KW-1185">Reference proteome</keyword>
<dbReference type="SUPFAM" id="SSF56112">
    <property type="entry name" value="Protein kinase-like (PK-like)"/>
    <property type="match status" value="1"/>
</dbReference>
<keyword evidence="1" id="KW-0808">Transferase</keyword>
<dbReference type="GO" id="GO:0016779">
    <property type="term" value="F:nucleotidyltransferase activity"/>
    <property type="evidence" value="ECO:0007669"/>
    <property type="project" value="UniProtKB-KW"/>
</dbReference>
<evidence type="ECO:0000313" key="4">
    <source>
        <dbReference type="EMBL" id="KXB35062.1"/>
    </source>
</evidence>
<dbReference type="GO" id="GO:0016301">
    <property type="term" value="F:kinase activity"/>
    <property type="evidence" value="ECO:0007669"/>
    <property type="project" value="UniProtKB-KW"/>
</dbReference>
<keyword evidence="4" id="KW-0418">Kinase</keyword>
<dbReference type="EMBL" id="LSCR01000006">
    <property type="protein sequence ID" value="KXB35062.1"/>
    <property type="molecule type" value="Genomic_DNA"/>
</dbReference>
<dbReference type="Pfam" id="PF12804">
    <property type="entry name" value="NTP_transf_3"/>
    <property type="match status" value="1"/>
</dbReference>
<evidence type="ECO:0000259" key="3">
    <source>
        <dbReference type="Pfam" id="PF12804"/>
    </source>
</evidence>
<dbReference type="RefSeq" id="WP_066304859.1">
    <property type="nucleotide sequence ID" value="NZ_KQ959487.1"/>
</dbReference>
<evidence type="ECO:0000256" key="2">
    <source>
        <dbReference type="ARBA" id="ARBA00022695"/>
    </source>
</evidence>
<accession>A0A133XVU8</accession>
<evidence type="ECO:0000313" key="5">
    <source>
        <dbReference type="Proteomes" id="UP000070675"/>
    </source>
</evidence>
<gene>
    <name evidence="4" type="ORF">HMPREF3192_00427</name>
</gene>
<dbReference type="Gene3D" id="3.90.1200.10">
    <property type="match status" value="1"/>
</dbReference>
<sequence>MALTRNEFSVLYELYKVQHEAQSASGAQSAAEAQPASEAPKTLSQRALSKRCGLALGTVNQTVKSCETQGYLANGQLTRQAIQALEPYKVANAVIMAAGLSSRFAPISYERPKGLLCVRGEVLIERQIEQLHQVGITNITLVVGYKKELFFYLREKYGVDIVVNIEYATRNNNGTLWRVRDRLSNTYICSSDNYFTSNPFESHVYEAYYACEKFDGPTNEWCITTGANNRIIDVTVGGQDSLIMLGHVYFDKTFSERFVHILEAEYDLDETVDKLWESIYIDHLDELSMVARPYEKGVINEFDSLDELRNFDQYFIENVDSKILDNIVTILHCKKSEIHGFWPLKKGLTNLSCHFSVTNADGTKEYVYRHPGIGTEKMINRASELNAMQLASKIGLDSTFIYADPQFGWKISRFVPNVHPLDINNDEQVKQAMSMCRKLHESKATLTYDFNFYDMGLFYEKLLLEHGPIEVPQYYELRNKIFRLNALLVEDGYPKVVSHNDFFALNFLVDAQHHMDLIDWEYAGMSDVANDFGTFVVCSQYDEAQGNKALDFYFDRHATSEEHRHFWGLVVMAGWCWYIWSLVKEAEGASVGEWLFIYYRYAVDYIDKVLGWYDQAETK</sequence>
<reference evidence="5" key="1">
    <citation type="submission" date="2016-01" db="EMBL/GenBank/DDBJ databases">
        <authorList>
            <person name="Mitreva M."/>
            <person name="Pepin K.H."/>
            <person name="Mihindukulasuriya K.A."/>
            <person name="Fulton R."/>
            <person name="Fronick C."/>
            <person name="O'Laughlin M."/>
            <person name="Miner T."/>
            <person name="Herter B."/>
            <person name="Rosa B.A."/>
            <person name="Cordes M."/>
            <person name="Tomlinson C."/>
            <person name="Wollam A."/>
            <person name="Palsikar V.B."/>
            <person name="Mardis E.R."/>
            <person name="Wilson R.K."/>
        </authorList>
    </citation>
    <scope>NUCLEOTIDE SEQUENCE [LARGE SCALE GENOMIC DNA]</scope>
    <source>
        <strain evidence="5">DNF00019</strain>
    </source>
</reference>
<feature type="domain" description="MobA-like NTP transferase" evidence="3">
    <location>
        <begin position="93"/>
        <end position="169"/>
    </location>
</feature>
<keyword evidence="2" id="KW-0548">Nucleotidyltransferase</keyword>
<name>A0A133XVU8_9ACTN</name>
<dbReference type="InterPro" id="IPR029044">
    <property type="entry name" value="Nucleotide-diphossugar_trans"/>
</dbReference>
<dbReference type="Proteomes" id="UP000070675">
    <property type="component" value="Unassembled WGS sequence"/>
</dbReference>
<dbReference type="CDD" id="cd05151">
    <property type="entry name" value="ChoK-like"/>
    <property type="match status" value="1"/>
</dbReference>
<organism evidence="4 5">
    <name type="scientific">Atopobium deltae</name>
    <dbReference type="NCBI Taxonomy" id="1393034"/>
    <lineage>
        <taxon>Bacteria</taxon>
        <taxon>Bacillati</taxon>
        <taxon>Actinomycetota</taxon>
        <taxon>Coriobacteriia</taxon>
        <taxon>Coriobacteriales</taxon>
        <taxon>Atopobiaceae</taxon>
        <taxon>Atopobium</taxon>
    </lineage>
</organism>
<dbReference type="InterPro" id="IPR011009">
    <property type="entry name" value="Kinase-like_dom_sf"/>
</dbReference>